<reference evidence="2" key="1">
    <citation type="submission" date="2017-03" db="EMBL/GenBank/DDBJ databases">
        <title>Phytopthora megakarya and P. palmivora, two closely related causual agents of cacao black pod achieved similar genome size and gene model numbers by different mechanisms.</title>
        <authorList>
            <person name="Ali S."/>
            <person name="Shao J."/>
            <person name="Larry D.J."/>
            <person name="Kronmiller B."/>
            <person name="Shen D."/>
            <person name="Strem M.D."/>
            <person name="Melnick R.L."/>
            <person name="Guiltinan M.J."/>
            <person name="Tyler B.M."/>
            <person name="Meinhardt L.W."/>
            <person name="Bailey B.A."/>
        </authorList>
    </citation>
    <scope>NUCLEOTIDE SEQUENCE [LARGE SCALE GENOMIC DNA]</scope>
    <source>
        <strain evidence="2">zdho120</strain>
    </source>
</reference>
<dbReference type="Proteomes" id="UP000198211">
    <property type="component" value="Unassembled WGS sequence"/>
</dbReference>
<dbReference type="OrthoDB" id="129892at2759"/>
<evidence type="ECO:0000313" key="1">
    <source>
        <dbReference type="EMBL" id="OWZ13376.1"/>
    </source>
</evidence>
<name>A0A225W6N1_9STRA</name>
<comment type="caution">
    <text evidence="1">The sequence shown here is derived from an EMBL/GenBank/DDBJ whole genome shotgun (WGS) entry which is preliminary data.</text>
</comment>
<proteinExistence type="predicted"/>
<dbReference type="EMBL" id="NBNE01001596">
    <property type="protein sequence ID" value="OWZ13376.1"/>
    <property type="molecule type" value="Genomic_DNA"/>
</dbReference>
<feature type="non-terminal residue" evidence="1">
    <location>
        <position position="1"/>
    </location>
</feature>
<keyword evidence="2" id="KW-1185">Reference proteome</keyword>
<sequence length="88" mass="10294">RSRSHTSDQGRRLVTLEGELCQSNLARDRVVRDRDDLDQQVRRLRSELRDMEVFQHDQRDEIIRLEAEISSLTHDAGDVPEGLRTQVL</sequence>
<accession>A0A225W6N1</accession>
<gene>
    <name evidence="1" type="ORF">PHMEG_00013309</name>
</gene>
<protein>
    <submittedName>
        <fullName evidence="1">Uncharacterized protein</fullName>
    </submittedName>
</protein>
<evidence type="ECO:0000313" key="2">
    <source>
        <dbReference type="Proteomes" id="UP000198211"/>
    </source>
</evidence>
<dbReference type="AlphaFoldDB" id="A0A225W6N1"/>
<organism evidence="1 2">
    <name type="scientific">Phytophthora megakarya</name>
    <dbReference type="NCBI Taxonomy" id="4795"/>
    <lineage>
        <taxon>Eukaryota</taxon>
        <taxon>Sar</taxon>
        <taxon>Stramenopiles</taxon>
        <taxon>Oomycota</taxon>
        <taxon>Peronosporomycetes</taxon>
        <taxon>Peronosporales</taxon>
        <taxon>Peronosporaceae</taxon>
        <taxon>Phytophthora</taxon>
    </lineage>
</organism>